<evidence type="ECO:0008006" key="3">
    <source>
        <dbReference type="Google" id="ProtNLM"/>
    </source>
</evidence>
<protein>
    <recommendedName>
        <fullName evidence="3">CBS domain-containing protein</fullName>
    </recommendedName>
</protein>
<evidence type="ECO:0000313" key="1">
    <source>
        <dbReference type="EMBL" id="PKT72070.1"/>
    </source>
</evidence>
<dbReference type="OrthoDB" id="3853028at2"/>
<dbReference type="InterPro" id="IPR046342">
    <property type="entry name" value="CBS_dom_sf"/>
</dbReference>
<dbReference type="AlphaFoldDB" id="A0A2I0SQ86"/>
<comment type="caution">
    <text evidence="1">The sequence shown here is derived from an EMBL/GenBank/DDBJ whole genome shotgun (WGS) entry which is preliminary data.</text>
</comment>
<dbReference type="Gene3D" id="3.10.580.10">
    <property type="entry name" value="CBS-domain"/>
    <property type="match status" value="1"/>
</dbReference>
<name>A0A2I0SQ86_9ACTN</name>
<dbReference type="Proteomes" id="UP000236178">
    <property type="component" value="Unassembled WGS sequence"/>
</dbReference>
<gene>
    <name evidence="1" type="ORF">CW362_15850</name>
</gene>
<dbReference type="SUPFAM" id="SSF54631">
    <property type="entry name" value="CBS-domain pair"/>
    <property type="match status" value="1"/>
</dbReference>
<dbReference type="EMBL" id="PJOS01000026">
    <property type="protein sequence ID" value="PKT72070.1"/>
    <property type="molecule type" value="Genomic_DNA"/>
</dbReference>
<proteinExistence type="predicted"/>
<evidence type="ECO:0000313" key="2">
    <source>
        <dbReference type="Proteomes" id="UP000236178"/>
    </source>
</evidence>
<sequence>MTLVQMRPCSVGPAPAALVDPGDPSGPQVRDDMTVEVALALMASARVGCLLVCDEDDQHTDSVTEAQLAVVRDGSAYTDRVRVRDVLDLRRAQGALALSF</sequence>
<accession>A0A2I0SQ86</accession>
<dbReference type="RefSeq" id="WP_103550105.1">
    <property type="nucleotide sequence ID" value="NZ_JBHJSK010000003.1"/>
</dbReference>
<reference evidence="1 2" key="1">
    <citation type="submission" date="2017-12" db="EMBL/GenBank/DDBJ databases">
        <title>Streptomyces populusis sp. nov., a novel endophytic actinobacterium isolated from stems of Populus adenopoda Maxim.</title>
        <authorList>
            <person name="Wang Z."/>
        </authorList>
    </citation>
    <scope>NUCLEOTIDE SEQUENCE [LARGE SCALE GENOMIC DNA]</scope>
    <source>
        <strain evidence="1 2">A249</strain>
    </source>
</reference>
<keyword evidence="2" id="KW-1185">Reference proteome</keyword>
<organism evidence="1 2">
    <name type="scientific">Streptomyces populi</name>
    <dbReference type="NCBI Taxonomy" id="2058924"/>
    <lineage>
        <taxon>Bacteria</taxon>
        <taxon>Bacillati</taxon>
        <taxon>Actinomycetota</taxon>
        <taxon>Actinomycetes</taxon>
        <taxon>Kitasatosporales</taxon>
        <taxon>Streptomycetaceae</taxon>
        <taxon>Streptomyces</taxon>
    </lineage>
</organism>